<dbReference type="SUPFAM" id="SSF57850">
    <property type="entry name" value="RING/U-box"/>
    <property type="match status" value="1"/>
</dbReference>
<dbReference type="PANTHER" id="PTHR46472">
    <property type="entry name" value="NUCLEOREDOXIN"/>
    <property type="match status" value="1"/>
</dbReference>
<dbReference type="GO" id="GO:0005634">
    <property type="term" value="C:nucleus"/>
    <property type="evidence" value="ECO:0007669"/>
    <property type="project" value="TreeGrafter"/>
</dbReference>
<dbReference type="Proteomes" id="UP000481153">
    <property type="component" value="Unassembled WGS sequence"/>
</dbReference>
<dbReference type="InterPro" id="IPR036249">
    <property type="entry name" value="Thioredoxin-like_sf"/>
</dbReference>
<evidence type="ECO:0000259" key="1">
    <source>
        <dbReference type="PROSITE" id="PS51352"/>
    </source>
</evidence>
<feature type="domain" description="Thioredoxin" evidence="1">
    <location>
        <begin position="79"/>
        <end position="229"/>
    </location>
</feature>
<dbReference type="Pfam" id="PF13905">
    <property type="entry name" value="Thioredoxin_8"/>
    <property type="match status" value="1"/>
</dbReference>
<dbReference type="GO" id="GO:0031397">
    <property type="term" value="P:negative regulation of protein ubiquitination"/>
    <property type="evidence" value="ECO:0007669"/>
    <property type="project" value="TreeGrafter"/>
</dbReference>
<dbReference type="VEuPathDB" id="FungiDB:AeMF1_021423"/>
<dbReference type="InterPro" id="IPR012336">
    <property type="entry name" value="Thioredoxin-like_fold"/>
</dbReference>
<dbReference type="EMBL" id="VJMJ01000130">
    <property type="protein sequence ID" value="KAF0732587.1"/>
    <property type="molecule type" value="Genomic_DNA"/>
</dbReference>
<evidence type="ECO:0000313" key="2">
    <source>
        <dbReference type="EMBL" id="KAF0732587.1"/>
    </source>
</evidence>
<dbReference type="Gene3D" id="3.40.30.10">
    <property type="entry name" value="Glutaredoxin"/>
    <property type="match status" value="3"/>
</dbReference>
<sequence>MDTQADLPTLLGPTLLQKAPLPTGVSPQVPPEQTYRWPSISCSRCCQKIIGPRFSCQEDKIDLCVACIEYAVEVHPEHILESMPIPDHIHRSPAVQVATTDVLTDKYVLLYFCYDDHNTCEFITDMFLPYYEKMQTKGANFEIVLISSDEDEDWFNEHYATLPWLALPYAERDTFQSLVERFQVNDMPTAILLDPQGQIVLEQAALHIRADPEGLFCPYHKRSLCEILGNEFIYRDGKTVDGSVFRGKYLGLFFGASWYGTNGRLDARPVIEHAVETARAQGHEIEILFCSEEFDHDELMPYFQTMPWLMHPADIALYCSLELKDFFCPDKPFTSQFDLKKFVLLDRDLQVVNRNAYSSIVANVEAFPWRPVPVADISDGIDANGNSLHLAPSLILYCHTMESQDDVATVESTLTMLAGEFSDLAFFTSKYVGQKDYTDLPHDFLGRVWKKTKHVRQKEDGPPFALLLDIHKGKCYVHQDNMSEEALRDVVLQFKANALSMIPFNSDHLDNAEIFKEDQESFNEQCAKTPWLAIPYTERDTFQTLLETFEVGDVPLGILLDPQVQVVEKEAIFNSLADQEGLSKRPLREVLGNEFINCGGIVVDGSIFHDKHLRLFFCASWCKPNGRLDKSCELRATRLRSSFARKKLIVPKCYLTLKLCHRSCNQSRSHCSLELFNYVTPEKTIITSRPRKPSRTLTSRRLSCWLEISKSSTPVRSFHACRHRRVSMAIVPVVDVSDGIDVNGNAFTCTKLDRVLPRYGEPRTHFDNSDHLVVSSRDCHLKSPQIPKFNTSELAKGFTLGDIGTSHAFRPMAPGEMLENNSRGSFDQMGGIWLLRLLSQAWGDASTAGNADLDEFHDFPWSLVDADFQLSMSICSESNSGIDLCSVGDYRRHQ</sequence>
<protein>
    <recommendedName>
        <fullName evidence="1">Thioredoxin domain-containing protein</fullName>
    </recommendedName>
</protein>
<reference evidence="2 3" key="1">
    <citation type="submission" date="2019-07" db="EMBL/GenBank/DDBJ databases">
        <title>Genomics analysis of Aphanomyces spp. identifies a new class of oomycete effector associated with host adaptation.</title>
        <authorList>
            <person name="Gaulin E."/>
        </authorList>
    </citation>
    <scope>NUCLEOTIDE SEQUENCE [LARGE SCALE GENOMIC DNA]</scope>
    <source>
        <strain evidence="2 3">ATCC 201684</strain>
    </source>
</reference>
<proteinExistence type="predicted"/>
<organism evidence="2 3">
    <name type="scientific">Aphanomyces euteiches</name>
    <dbReference type="NCBI Taxonomy" id="100861"/>
    <lineage>
        <taxon>Eukaryota</taxon>
        <taxon>Sar</taxon>
        <taxon>Stramenopiles</taxon>
        <taxon>Oomycota</taxon>
        <taxon>Saprolegniomycetes</taxon>
        <taxon>Saprolegniales</taxon>
        <taxon>Verrucalvaceae</taxon>
        <taxon>Aphanomyces</taxon>
    </lineage>
</organism>
<comment type="caution">
    <text evidence="2">The sequence shown here is derived from an EMBL/GenBank/DDBJ whole genome shotgun (WGS) entry which is preliminary data.</text>
</comment>
<accession>A0A6G0WYA7</accession>
<dbReference type="SUPFAM" id="SSF52833">
    <property type="entry name" value="Thioredoxin-like"/>
    <property type="match status" value="1"/>
</dbReference>
<dbReference type="GO" id="GO:0030178">
    <property type="term" value="P:negative regulation of Wnt signaling pathway"/>
    <property type="evidence" value="ECO:0007669"/>
    <property type="project" value="TreeGrafter"/>
</dbReference>
<dbReference type="InterPro" id="IPR013766">
    <property type="entry name" value="Thioredoxin_domain"/>
</dbReference>
<name>A0A6G0WYA7_9STRA</name>
<dbReference type="GO" id="GO:0004791">
    <property type="term" value="F:thioredoxin-disulfide reductase (NADPH) activity"/>
    <property type="evidence" value="ECO:0007669"/>
    <property type="project" value="TreeGrafter"/>
</dbReference>
<dbReference type="PANTHER" id="PTHR46472:SF1">
    <property type="entry name" value="NUCLEOREDOXIN"/>
    <property type="match status" value="1"/>
</dbReference>
<keyword evidence="3" id="KW-1185">Reference proteome</keyword>
<gene>
    <name evidence="2" type="ORF">Ae201684_010295</name>
</gene>
<dbReference type="AlphaFoldDB" id="A0A6G0WYA7"/>
<dbReference type="PROSITE" id="PS51352">
    <property type="entry name" value="THIOREDOXIN_2"/>
    <property type="match status" value="1"/>
</dbReference>
<evidence type="ECO:0000313" key="3">
    <source>
        <dbReference type="Proteomes" id="UP000481153"/>
    </source>
</evidence>